<gene>
    <name evidence="2" type="ORF">PQO03_04180</name>
</gene>
<dbReference type="PROSITE" id="PS50943">
    <property type="entry name" value="HTH_CROC1"/>
    <property type="match status" value="1"/>
</dbReference>
<evidence type="ECO:0000313" key="3">
    <source>
        <dbReference type="Proteomes" id="UP001214250"/>
    </source>
</evidence>
<dbReference type="Proteomes" id="UP001214250">
    <property type="component" value="Chromosome 1"/>
</dbReference>
<accession>A0ABY7VYL4</accession>
<dbReference type="EMBL" id="CP117811">
    <property type="protein sequence ID" value="WDE97153.1"/>
    <property type="molecule type" value="Genomic_DNA"/>
</dbReference>
<keyword evidence="3" id="KW-1185">Reference proteome</keyword>
<reference evidence="2 3" key="1">
    <citation type="submission" date="2023-02" db="EMBL/GenBank/DDBJ databases">
        <title>Genome sequence of Lentisphaera profundi SAORIC-696.</title>
        <authorList>
            <person name="Kim e."/>
            <person name="Cho J.-C."/>
            <person name="Choi A."/>
            <person name="Kang I."/>
        </authorList>
    </citation>
    <scope>NUCLEOTIDE SEQUENCE [LARGE SCALE GENOMIC DNA]</scope>
    <source>
        <strain evidence="2 3">SAORIC-696</strain>
    </source>
</reference>
<evidence type="ECO:0000313" key="2">
    <source>
        <dbReference type="EMBL" id="WDE97153.1"/>
    </source>
</evidence>
<evidence type="ECO:0000259" key="1">
    <source>
        <dbReference type="PROSITE" id="PS50943"/>
    </source>
</evidence>
<sequence>MNKDILNKMKKAQEAQAKEIRQLDSYEQASHEFNLEYTLANELQDARKKANLTQKDIARIMGTTQSVISRIEHGCNVSVSTIEKYAHACGKHVELHLI</sequence>
<dbReference type="CDD" id="cd00093">
    <property type="entry name" value="HTH_XRE"/>
    <property type="match status" value="1"/>
</dbReference>
<name>A0ABY7VYL4_9BACT</name>
<organism evidence="2 3">
    <name type="scientific">Lentisphaera profundi</name>
    <dbReference type="NCBI Taxonomy" id="1658616"/>
    <lineage>
        <taxon>Bacteria</taxon>
        <taxon>Pseudomonadati</taxon>
        <taxon>Lentisphaerota</taxon>
        <taxon>Lentisphaeria</taxon>
        <taxon>Lentisphaerales</taxon>
        <taxon>Lentisphaeraceae</taxon>
        <taxon>Lentisphaera</taxon>
    </lineage>
</organism>
<dbReference type="SMART" id="SM00530">
    <property type="entry name" value="HTH_XRE"/>
    <property type="match status" value="1"/>
</dbReference>
<dbReference type="InterPro" id="IPR010982">
    <property type="entry name" value="Lambda_DNA-bd_dom_sf"/>
</dbReference>
<dbReference type="Gene3D" id="1.10.260.40">
    <property type="entry name" value="lambda repressor-like DNA-binding domains"/>
    <property type="match status" value="1"/>
</dbReference>
<dbReference type="InterPro" id="IPR001387">
    <property type="entry name" value="Cro/C1-type_HTH"/>
</dbReference>
<dbReference type="SUPFAM" id="SSF47413">
    <property type="entry name" value="lambda repressor-like DNA-binding domains"/>
    <property type="match status" value="1"/>
</dbReference>
<proteinExistence type="predicted"/>
<dbReference type="Pfam" id="PF01381">
    <property type="entry name" value="HTH_3"/>
    <property type="match status" value="1"/>
</dbReference>
<protein>
    <submittedName>
        <fullName evidence="2">Helix-turn-helix transcriptional regulator</fullName>
    </submittedName>
</protein>
<feature type="domain" description="HTH cro/C1-type" evidence="1">
    <location>
        <begin position="43"/>
        <end position="96"/>
    </location>
</feature>
<dbReference type="RefSeq" id="WP_274151367.1">
    <property type="nucleotide sequence ID" value="NZ_CP117811.1"/>
</dbReference>